<proteinExistence type="predicted"/>
<dbReference type="EMBL" id="QTSX02003652">
    <property type="protein sequence ID" value="KAJ9069187.1"/>
    <property type="molecule type" value="Genomic_DNA"/>
</dbReference>
<gene>
    <name evidence="1" type="primary">slp1_3</name>
    <name evidence="1" type="ORF">DSO57_1021187</name>
</gene>
<sequence length="608" mass="66422">MTDGSALLESSPLRSIHLNTPLRAKQKPTTEANNEDLSASKLNSGVNSTSLINILLSPRKTPSSANVASIKTPILKRKCKNNPGSSTPSEVSCVNGPLDDDPFLQPITPIKPSKKRTFPQRALSEIDALPSDKLLLPPQPGSAQSSRSTGSVCINNDTIWPACEGVKTVAPSEPATFKPAGQFQDRFIPNRALMCIKGSQAFAEQSELDTTLLRDPVEKRIREAYAQAADITLPTRILTYAAPVESLFNQSRRQSAIVSVCDVLTTQREVPTQPDKTLDAPGFQNDFYTNLFAWSSTNFLAIALKDKVTPDTLVYVWNAATAEATLVGSSFEPRVLSICWSLDGLFLAIGLETGECQIWDLETNEVIRKVKVTTPSPIPSMSWSETLFATGNKSGFISFHDLRLPQHFIERKHAHSSTVCSLEFRSDGAQIASGSNDQYLKVYDMRVNDELMIHKHKAPVKAIAWCPWKPNVLASGGAEGDGQIHTWNTTICSRITSAQTSSMVTSLIWTPKYKELFATHGKPNNSFSIWTGDDLAPVAEVPAHSERILSAALSPDGLTYCTVASDGNLKLWLPFSKPPSTNYSFKALPVPQPAIRTPFSLIETPALR</sequence>
<name>A0ACC2T3N7_9FUNG</name>
<reference evidence="1" key="1">
    <citation type="submission" date="2022-04" db="EMBL/GenBank/DDBJ databases">
        <title>Genome of the entomopathogenic fungus Entomophthora muscae.</title>
        <authorList>
            <person name="Elya C."/>
            <person name="Lovett B.R."/>
            <person name="Lee E."/>
            <person name="Macias A.M."/>
            <person name="Hajek A.E."/>
            <person name="De Bivort B.L."/>
            <person name="Kasson M.T."/>
            <person name="De Fine Licht H.H."/>
            <person name="Stajich J.E."/>
        </authorList>
    </citation>
    <scope>NUCLEOTIDE SEQUENCE</scope>
    <source>
        <strain evidence="1">Berkeley</strain>
    </source>
</reference>
<protein>
    <submittedName>
        <fullName evidence="1">WD repeat-containing protein slp1</fullName>
    </submittedName>
</protein>
<keyword evidence="2" id="KW-1185">Reference proteome</keyword>
<dbReference type="Proteomes" id="UP001165960">
    <property type="component" value="Unassembled WGS sequence"/>
</dbReference>
<comment type="caution">
    <text evidence="1">The sequence shown here is derived from an EMBL/GenBank/DDBJ whole genome shotgun (WGS) entry which is preliminary data.</text>
</comment>
<evidence type="ECO:0000313" key="2">
    <source>
        <dbReference type="Proteomes" id="UP001165960"/>
    </source>
</evidence>
<organism evidence="1 2">
    <name type="scientific">Entomophthora muscae</name>
    <dbReference type="NCBI Taxonomy" id="34485"/>
    <lineage>
        <taxon>Eukaryota</taxon>
        <taxon>Fungi</taxon>
        <taxon>Fungi incertae sedis</taxon>
        <taxon>Zoopagomycota</taxon>
        <taxon>Entomophthoromycotina</taxon>
        <taxon>Entomophthoromycetes</taxon>
        <taxon>Entomophthorales</taxon>
        <taxon>Entomophthoraceae</taxon>
        <taxon>Entomophthora</taxon>
    </lineage>
</organism>
<accession>A0ACC2T3N7</accession>
<evidence type="ECO:0000313" key="1">
    <source>
        <dbReference type="EMBL" id="KAJ9069187.1"/>
    </source>
</evidence>